<evidence type="ECO:0000256" key="1">
    <source>
        <dbReference type="SAM" id="MobiDB-lite"/>
    </source>
</evidence>
<feature type="domain" description="VWFA" evidence="2">
    <location>
        <begin position="131"/>
        <end position="322"/>
    </location>
</feature>
<sequence>MGNSPSSSRPNLNSISKPYRPRSAQGSPDQGFLTTSNLGSHRRTRSANSAIRRNLDPDLVHNPPPPYSRTPPAYYYSDEPEQMKYIYDSQSSFSSSSTEGSSKHRMRSSYLRTPMRQQTIDDMLETLRKYDTVIIVDDSSSMIGARWAEAASALSALADLAGQFDADGIDIHFLNDDRVGKNMTKREAVEDLFNQIRPRGVTPIGERLEDLLRDYLEKLEAAYDSGNLKSIKPVNFVVLTDGAPTDDPESVIVQAARRLDAKHFPLSQVGIQFVQIGKSAGAARYLRELDDNLVSQYHIRDIVDTTKYIGKDLSADALVKILLGGINRRVDNKGVEVFNEDAMKGPILRLEGPY</sequence>
<evidence type="ECO:0000313" key="4">
    <source>
        <dbReference type="Proteomes" id="UP000054988"/>
    </source>
</evidence>
<dbReference type="PROSITE" id="PS50234">
    <property type="entry name" value="VWFA"/>
    <property type="match status" value="1"/>
</dbReference>
<dbReference type="AlphaFoldDB" id="A0A0W0G345"/>
<feature type="compositionally biased region" description="Low complexity" evidence="1">
    <location>
        <begin position="89"/>
        <end position="100"/>
    </location>
</feature>
<dbReference type="SMART" id="SM00327">
    <property type="entry name" value="VWA"/>
    <property type="match status" value="1"/>
</dbReference>
<protein>
    <recommendedName>
        <fullName evidence="2">VWFA domain-containing protein</fullName>
    </recommendedName>
</protein>
<feature type="compositionally biased region" description="Low complexity" evidence="1">
    <location>
        <begin position="1"/>
        <end position="16"/>
    </location>
</feature>
<comment type="caution">
    <text evidence="3">The sequence shown here is derived from an EMBL/GenBank/DDBJ whole genome shotgun (WGS) entry which is preliminary data.</text>
</comment>
<proteinExistence type="predicted"/>
<dbReference type="EMBL" id="LATX01001258">
    <property type="protein sequence ID" value="KTB43030.1"/>
    <property type="molecule type" value="Genomic_DNA"/>
</dbReference>
<feature type="compositionally biased region" description="Polar residues" evidence="1">
    <location>
        <begin position="24"/>
        <end position="39"/>
    </location>
</feature>
<dbReference type="InterPro" id="IPR002035">
    <property type="entry name" value="VWF_A"/>
</dbReference>
<dbReference type="eggNOG" id="ENOG502S247">
    <property type="taxonomic scope" value="Eukaryota"/>
</dbReference>
<organism evidence="3 4">
    <name type="scientific">Moniliophthora roreri</name>
    <name type="common">Frosty pod rot fungus</name>
    <name type="synonym">Monilia roreri</name>
    <dbReference type="NCBI Taxonomy" id="221103"/>
    <lineage>
        <taxon>Eukaryota</taxon>
        <taxon>Fungi</taxon>
        <taxon>Dikarya</taxon>
        <taxon>Basidiomycota</taxon>
        <taxon>Agaricomycotina</taxon>
        <taxon>Agaricomycetes</taxon>
        <taxon>Agaricomycetidae</taxon>
        <taxon>Agaricales</taxon>
        <taxon>Marasmiineae</taxon>
        <taxon>Marasmiaceae</taxon>
        <taxon>Moniliophthora</taxon>
    </lineage>
</organism>
<feature type="region of interest" description="Disordered" evidence="1">
    <location>
        <begin position="1"/>
        <end position="75"/>
    </location>
</feature>
<dbReference type="InterPro" id="IPR036465">
    <property type="entry name" value="vWFA_dom_sf"/>
</dbReference>
<reference evidence="3 4" key="1">
    <citation type="submission" date="2015-12" db="EMBL/GenBank/DDBJ databases">
        <title>Draft genome sequence of Moniliophthora roreri, the causal agent of frosty pod rot of cacao.</title>
        <authorList>
            <person name="Aime M.C."/>
            <person name="Diaz-Valderrama J.R."/>
            <person name="Kijpornyongpan T."/>
            <person name="Phillips-Mora W."/>
        </authorList>
    </citation>
    <scope>NUCLEOTIDE SEQUENCE [LARGE SCALE GENOMIC DNA]</scope>
    <source>
        <strain evidence="3 4">MCA 2952</strain>
    </source>
</reference>
<name>A0A0W0G345_MONRR</name>
<dbReference type="Proteomes" id="UP000054988">
    <property type="component" value="Unassembled WGS sequence"/>
</dbReference>
<feature type="region of interest" description="Disordered" evidence="1">
    <location>
        <begin position="89"/>
        <end position="109"/>
    </location>
</feature>
<gene>
    <name evidence="3" type="ORF">WG66_4392</name>
</gene>
<dbReference type="SUPFAM" id="SSF53300">
    <property type="entry name" value="vWA-like"/>
    <property type="match status" value="1"/>
</dbReference>
<accession>A0A0W0G345</accession>
<dbReference type="Gene3D" id="3.40.50.410">
    <property type="entry name" value="von Willebrand factor, type A domain"/>
    <property type="match status" value="1"/>
</dbReference>
<evidence type="ECO:0000313" key="3">
    <source>
        <dbReference type="EMBL" id="KTB43030.1"/>
    </source>
</evidence>
<evidence type="ECO:0000259" key="2">
    <source>
        <dbReference type="PROSITE" id="PS50234"/>
    </source>
</evidence>
<dbReference type="PANTHER" id="PTHR34706">
    <property type="entry name" value="SLR1338 PROTEIN"/>
    <property type="match status" value="1"/>
</dbReference>
<dbReference type="PANTHER" id="PTHR34706:SF1">
    <property type="entry name" value="VWFA DOMAIN-CONTAINING PROTEIN"/>
    <property type="match status" value="1"/>
</dbReference>